<keyword evidence="1" id="KW-0732">Signal</keyword>
<comment type="caution">
    <text evidence="2">The sequence shown here is derived from an EMBL/GenBank/DDBJ whole genome shotgun (WGS) entry which is preliminary data.</text>
</comment>
<protein>
    <submittedName>
        <fullName evidence="2">Uncharacterized protein</fullName>
    </submittedName>
</protein>
<reference evidence="3" key="1">
    <citation type="submission" date="2023-07" db="EMBL/GenBank/DDBJ databases">
        <title>30 novel species of actinomycetes from the DSMZ collection.</title>
        <authorList>
            <person name="Nouioui I."/>
        </authorList>
    </citation>
    <scope>NUCLEOTIDE SEQUENCE [LARGE SCALE GENOMIC DNA]</scope>
    <source>
        <strain evidence="3">DSM 44399</strain>
    </source>
</reference>
<evidence type="ECO:0000256" key="1">
    <source>
        <dbReference type="SAM" id="SignalP"/>
    </source>
</evidence>
<sequence length="62" mass="6380">MFIQTRFSSLRMALAIAGAVAATVLTQHAASSTGTSAAAHATASFSMPAKRTTVTPADGFHW</sequence>
<dbReference type="EMBL" id="JAVREH010000012">
    <property type="protein sequence ID" value="MDT0261956.1"/>
    <property type="molecule type" value="Genomic_DNA"/>
</dbReference>
<gene>
    <name evidence="2" type="ORF">RM423_11165</name>
</gene>
<feature type="chain" id="PRO_5046589470" evidence="1">
    <location>
        <begin position="30"/>
        <end position="62"/>
    </location>
</feature>
<name>A0ABU2JAE4_9ACTN</name>
<evidence type="ECO:0000313" key="3">
    <source>
        <dbReference type="Proteomes" id="UP001183176"/>
    </source>
</evidence>
<feature type="signal peptide" evidence="1">
    <location>
        <begin position="1"/>
        <end position="29"/>
    </location>
</feature>
<keyword evidence="3" id="KW-1185">Reference proteome</keyword>
<accession>A0ABU2JAE4</accession>
<dbReference type="Proteomes" id="UP001183176">
    <property type="component" value="Unassembled WGS sequence"/>
</dbReference>
<evidence type="ECO:0000313" key="2">
    <source>
        <dbReference type="EMBL" id="MDT0261956.1"/>
    </source>
</evidence>
<organism evidence="2 3">
    <name type="scientific">Jatrophihabitans lederbergiae</name>
    <dbReference type="NCBI Taxonomy" id="3075547"/>
    <lineage>
        <taxon>Bacteria</taxon>
        <taxon>Bacillati</taxon>
        <taxon>Actinomycetota</taxon>
        <taxon>Actinomycetes</taxon>
        <taxon>Jatrophihabitantales</taxon>
        <taxon>Jatrophihabitantaceae</taxon>
        <taxon>Jatrophihabitans</taxon>
    </lineage>
</organism>
<dbReference type="RefSeq" id="WP_311423110.1">
    <property type="nucleotide sequence ID" value="NZ_JAVREH010000012.1"/>
</dbReference>
<proteinExistence type="predicted"/>